<dbReference type="Proteomes" id="UP000821845">
    <property type="component" value="Chromosome 4"/>
</dbReference>
<dbReference type="EMBL" id="CM023484">
    <property type="protein sequence ID" value="KAH6933222.1"/>
    <property type="molecule type" value="Genomic_DNA"/>
</dbReference>
<evidence type="ECO:0000313" key="2">
    <source>
        <dbReference type="Proteomes" id="UP000821845"/>
    </source>
</evidence>
<protein>
    <submittedName>
        <fullName evidence="1">Uncharacterized protein</fullName>
    </submittedName>
</protein>
<proteinExistence type="predicted"/>
<reference evidence="1" key="1">
    <citation type="submission" date="2020-05" db="EMBL/GenBank/DDBJ databases">
        <title>Large-scale comparative analyses of tick genomes elucidate their genetic diversity and vector capacities.</title>
        <authorList>
            <person name="Jia N."/>
            <person name="Wang J."/>
            <person name="Shi W."/>
            <person name="Du L."/>
            <person name="Sun Y."/>
            <person name="Zhan W."/>
            <person name="Jiang J."/>
            <person name="Wang Q."/>
            <person name="Zhang B."/>
            <person name="Ji P."/>
            <person name="Sakyi L.B."/>
            <person name="Cui X."/>
            <person name="Yuan T."/>
            <person name="Jiang B."/>
            <person name="Yang W."/>
            <person name="Lam T.T.-Y."/>
            <person name="Chang Q."/>
            <person name="Ding S."/>
            <person name="Wang X."/>
            <person name="Zhu J."/>
            <person name="Ruan X."/>
            <person name="Zhao L."/>
            <person name="Wei J."/>
            <person name="Que T."/>
            <person name="Du C."/>
            <person name="Cheng J."/>
            <person name="Dai P."/>
            <person name="Han X."/>
            <person name="Huang E."/>
            <person name="Gao Y."/>
            <person name="Liu J."/>
            <person name="Shao H."/>
            <person name="Ye R."/>
            <person name="Li L."/>
            <person name="Wei W."/>
            <person name="Wang X."/>
            <person name="Wang C."/>
            <person name="Yang T."/>
            <person name="Huo Q."/>
            <person name="Li W."/>
            <person name="Guo W."/>
            <person name="Chen H."/>
            <person name="Zhou L."/>
            <person name="Ni X."/>
            <person name="Tian J."/>
            <person name="Zhou Y."/>
            <person name="Sheng Y."/>
            <person name="Liu T."/>
            <person name="Pan Y."/>
            <person name="Xia L."/>
            <person name="Li J."/>
            <person name="Zhao F."/>
            <person name="Cao W."/>
        </authorList>
    </citation>
    <scope>NUCLEOTIDE SEQUENCE</scope>
    <source>
        <strain evidence="1">Hyas-2018</strain>
    </source>
</reference>
<comment type="caution">
    <text evidence="1">The sequence shown here is derived from an EMBL/GenBank/DDBJ whole genome shotgun (WGS) entry which is preliminary data.</text>
</comment>
<gene>
    <name evidence="1" type="ORF">HPB50_013594</name>
</gene>
<keyword evidence="2" id="KW-1185">Reference proteome</keyword>
<name>A0ACB7SGM2_HYAAI</name>
<sequence>MLRESGCLTVLSRPTLKRYTGVCSGDVVSSLIKQRLHQESASWTDREMKGSLVVDEMAIKQVASYEKKADRVHGLVEMAGLETELGIESELATHLLAFVFVGLSSHYTIPVGYYFTRSTTGEQLHHLKMRVLQSVEEAGFEVVRLVADNHSSNCKMFSILSNGAIQPVVPHPMNENRKLFLTFDHCHILKNLRNQLLASNRLLCDYYSPKYLRMLLDINEKQRSFKPVRRLTRKHVFPTNFEKMNVRRAVDLFSPEVYIYICHIRTALSSAIWKAFGGSGFEDSMPTINFMEMIRKWFNIHNIRSTTFYVISRGPDRMPFSSCDDERLSWLENDFLQFFAAWKETAPHKRAFISMETYEALQITTRSIVESTRFLLRSGFLYVPTAKFSSDPVEALFSTLRQLNRCNDQTDARAVLSSLQKVLSMEQRNQLGEGSSPAIVTTGDEAITESTDQARSSVAEIRILMRPQLAALQSSNGAPPSGIKTSTLALIARFLVKATEDSVKCHECAERIKAPRSSGPATAGIICNAKEQQVVPPRTIFSIFKSSAQCG</sequence>
<accession>A0ACB7SGM2</accession>
<evidence type="ECO:0000313" key="1">
    <source>
        <dbReference type="EMBL" id="KAH6933222.1"/>
    </source>
</evidence>
<organism evidence="1 2">
    <name type="scientific">Hyalomma asiaticum</name>
    <name type="common">Tick</name>
    <dbReference type="NCBI Taxonomy" id="266040"/>
    <lineage>
        <taxon>Eukaryota</taxon>
        <taxon>Metazoa</taxon>
        <taxon>Ecdysozoa</taxon>
        <taxon>Arthropoda</taxon>
        <taxon>Chelicerata</taxon>
        <taxon>Arachnida</taxon>
        <taxon>Acari</taxon>
        <taxon>Parasitiformes</taxon>
        <taxon>Ixodida</taxon>
        <taxon>Ixodoidea</taxon>
        <taxon>Ixodidae</taxon>
        <taxon>Hyalomminae</taxon>
        <taxon>Hyalomma</taxon>
    </lineage>
</organism>